<feature type="region of interest" description="Disordered" evidence="1">
    <location>
        <begin position="149"/>
        <end position="189"/>
    </location>
</feature>
<dbReference type="SMART" id="SM00718">
    <property type="entry name" value="DM4_12"/>
    <property type="match status" value="1"/>
</dbReference>
<accession>A0A423TJU1</accession>
<reference evidence="2 3" key="2">
    <citation type="submission" date="2019-01" db="EMBL/GenBank/DDBJ databases">
        <title>The decoding of complex shrimp genome reveals the adaptation for benthos swimmer, frequently molting mechanism and breeding impact on genome.</title>
        <authorList>
            <person name="Sun Y."/>
            <person name="Gao Y."/>
            <person name="Yu Y."/>
        </authorList>
    </citation>
    <scope>NUCLEOTIDE SEQUENCE [LARGE SCALE GENOMIC DNA]</scope>
    <source>
        <tissue evidence="2">Muscle</tissue>
    </source>
</reference>
<evidence type="ECO:0000256" key="1">
    <source>
        <dbReference type="SAM" id="MobiDB-lite"/>
    </source>
</evidence>
<dbReference type="AlphaFoldDB" id="A0A423TJU1"/>
<proteinExistence type="predicted"/>
<dbReference type="Proteomes" id="UP000283509">
    <property type="component" value="Unassembled WGS sequence"/>
</dbReference>
<gene>
    <name evidence="2" type="ORF">C7M84_004729</name>
</gene>
<feature type="compositionally biased region" description="Basic and acidic residues" evidence="1">
    <location>
        <begin position="155"/>
        <end position="181"/>
    </location>
</feature>
<dbReference type="OrthoDB" id="6339724at2759"/>
<feature type="non-terminal residue" evidence="2">
    <location>
        <position position="1"/>
    </location>
</feature>
<dbReference type="EMBL" id="QCYY01001622">
    <property type="protein sequence ID" value="ROT76695.1"/>
    <property type="molecule type" value="Genomic_DNA"/>
</dbReference>
<sequence length="189" mass="21819">GFDDLGLTSDENPWGIWPSFGLFRKKRDTFTYPGVNYAGGDREMMYQVVEDTLFNMGMNGKGCLLRAICEMFQYPLQNHGFFGEVLELFFSASRSPHAEKRLNEYTRAERTGRSTGDCFEYQELCPHSFFTNPGQTKWLEAEKYMDQYSEGGNTRADDKVTKKATEESPKKTTKKNTDKKAQRSKRTYN</sequence>
<name>A0A423TJU1_PENVA</name>
<dbReference type="InterPro" id="IPR006631">
    <property type="entry name" value="DM4_12"/>
</dbReference>
<dbReference type="Pfam" id="PF07841">
    <property type="entry name" value="DM4_12"/>
    <property type="match status" value="1"/>
</dbReference>
<dbReference type="PANTHER" id="PTHR21398:SF6">
    <property type="entry name" value="AGAP007094-PA"/>
    <property type="match status" value="1"/>
</dbReference>
<evidence type="ECO:0000313" key="2">
    <source>
        <dbReference type="EMBL" id="ROT76695.1"/>
    </source>
</evidence>
<keyword evidence="3" id="KW-1185">Reference proteome</keyword>
<evidence type="ECO:0000313" key="3">
    <source>
        <dbReference type="Proteomes" id="UP000283509"/>
    </source>
</evidence>
<dbReference type="PANTHER" id="PTHR21398">
    <property type="entry name" value="AGAP007094-PA"/>
    <property type="match status" value="1"/>
</dbReference>
<reference evidence="2 3" key="1">
    <citation type="submission" date="2018-04" db="EMBL/GenBank/DDBJ databases">
        <authorList>
            <person name="Zhang X."/>
            <person name="Yuan J."/>
            <person name="Li F."/>
            <person name="Xiang J."/>
        </authorList>
    </citation>
    <scope>NUCLEOTIDE SEQUENCE [LARGE SCALE GENOMIC DNA]</scope>
    <source>
        <tissue evidence="2">Muscle</tissue>
    </source>
</reference>
<protein>
    <submittedName>
        <fullName evidence="2">Uncharacterized protein</fullName>
    </submittedName>
</protein>
<organism evidence="2 3">
    <name type="scientific">Penaeus vannamei</name>
    <name type="common">Whiteleg shrimp</name>
    <name type="synonym">Litopenaeus vannamei</name>
    <dbReference type="NCBI Taxonomy" id="6689"/>
    <lineage>
        <taxon>Eukaryota</taxon>
        <taxon>Metazoa</taxon>
        <taxon>Ecdysozoa</taxon>
        <taxon>Arthropoda</taxon>
        <taxon>Crustacea</taxon>
        <taxon>Multicrustacea</taxon>
        <taxon>Malacostraca</taxon>
        <taxon>Eumalacostraca</taxon>
        <taxon>Eucarida</taxon>
        <taxon>Decapoda</taxon>
        <taxon>Dendrobranchiata</taxon>
        <taxon>Penaeoidea</taxon>
        <taxon>Penaeidae</taxon>
        <taxon>Penaeus</taxon>
    </lineage>
</organism>
<comment type="caution">
    <text evidence="2">The sequence shown here is derived from an EMBL/GenBank/DDBJ whole genome shotgun (WGS) entry which is preliminary data.</text>
</comment>